<dbReference type="AlphaFoldDB" id="A0A2N1NI94"/>
<gene>
    <name evidence="1" type="ORF">RhiirC2_740506</name>
</gene>
<dbReference type="EMBL" id="LLXL01000358">
    <property type="protein sequence ID" value="PKK73606.1"/>
    <property type="molecule type" value="Genomic_DNA"/>
</dbReference>
<comment type="caution">
    <text evidence="1">The sequence shown here is derived from an EMBL/GenBank/DDBJ whole genome shotgun (WGS) entry which is preliminary data.</text>
</comment>
<sequence>MPYDISNLSPPSNKVGLIIRIRYPFKQSSMQQTTEIEVFYQISLLQNFCLLRNYYAVVTIQLIL</sequence>
<evidence type="ECO:0000313" key="1">
    <source>
        <dbReference type="EMBL" id="PKK73606.1"/>
    </source>
</evidence>
<accession>A0A2N1NI94</accession>
<organism evidence="1 2">
    <name type="scientific">Rhizophagus irregularis</name>
    <dbReference type="NCBI Taxonomy" id="588596"/>
    <lineage>
        <taxon>Eukaryota</taxon>
        <taxon>Fungi</taxon>
        <taxon>Fungi incertae sedis</taxon>
        <taxon>Mucoromycota</taxon>
        <taxon>Glomeromycotina</taxon>
        <taxon>Glomeromycetes</taxon>
        <taxon>Glomerales</taxon>
        <taxon>Glomeraceae</taxon>
        <taxon>Rhizophagus</taxon>
    </lineage>
</organism>
<evidence type="ECO:0000313" key="2">
    <source>
        <dbReference type="Proteomes" id="UP000233469"/>
    </source>
</evidence>
<reference evidence="1 2" key="1">
    <citation type="submission" date="2016-04" db="EMBL/GenBank/DDBJ databases">
        <title>Genome analyses suggest a sexual origin of heterokaryosis in a supposedly ancient asexual fungus.</title>
        <authorList>
            <person name="Ropars J."/>
            <person name="Sedzielewska K."/>
            <person name="Noel J."/>
            <person name="Charron P."/>
            <person name="Farinelli L."/>
            <person name="Marton T."/>
            <person name="Kruger M."/>
            <person name="Pelin A."/>
            <person name="Brachmann A."/>
            <person name="Corradi N."/>
        </authorList>
    </citation>
    <scope>NUCLEOTIDE SEQUENCE [LARGE SCALE GENOMIC DNA]</scope>
    <source>
        <strain evidence="1 2">C2</strain>
    </source>
</reference>
<protein>
    <submittedName>
        <fullName evidence="1">Uncharacterized protein</fullName>
    </submittedName>
</protein>
<dbReference type="Proteomes" id="UP000233469">
    <property type="component" value="Unassembled WGS sequence"/>
</dbReference>
<reference evidence="1 2" key="2">
    <citation type="submission" date="2017-10" db="EMBL/GenBank/DDBJ databases">
        <title>Extensive intraspecific genome diversity in a model arbuscular mycorrhizal fungus.</title>
        <authorList>
            <person name="Chen E.C.H."/>
            <person name="Morin E."/>
            <person name="Baudet D."/>
            <person name="Noel J."/>
            <person name="Ndikumana S."/>
            <person name="Charron P."/>
            <person name="St-Onge C."/>
            <person name="Giorgi J."/>
            <person name="Grigoriev I.V."/>
            <person name="Roux C."/>
            <person name="Martin F.M."/>
            <person name="Corradi N."/>
        </authorList>
    </citation>
    <scope>NUCLEOTIDE SEQUENCE [LARGE SCALE GENOMIC DNA]</scope>
    <source>
        <strain evidence="1 2">C2</strain>
    </source>
</reference>
<name>A0A2N1NI94_9GLOM</name>
<proteinExistence type="predicted"/>